<dbReference type="RefSeq" id="WP_386416018.1">
    <property type="nucleotide sequence ID" value="NZ_JBHSZO010000025.1"/>
</dbReference>
<dbReference type="GO" id="GO:0016779">
    <property type="term" value="F:nucleotidyltransferase activity"/>
    <property type="evidence" value="ECO:0007669"/>
    <property type="project" value="UniProtKB-KW"/>
</dbReference>
<dbReference type="InterPro" id="IPR000594">
    <property type="entry name" value="ThiF_NAD_FAD-bd"/>
</dbReference>
<evidence type="ECO:0000259" key="2">
    <source>
        <dbReference type="Pfam" id="PF00899"/>
    </source>
</evidence>
<comment type="caution">
    <text evidence="3">The sequence shown here is derived from an EMBL/GenBank/DDBJ whole genome shotgun (WGS) entry which is preliminary data.</text>
</comment>
<evidence type="ECO:0000256" key="1">
    <source>
        <dbReference type="SAM" id="MobiDB-lite"/>
    </source>
</evidence>
<organism evidence="3 4">
    <name type="scientific">Streptomyces polyrhachis</name>
    <dbReference type="NCBI Taxonomy" id="1282885"/>
    <lineage>
        <taxon>Bacteria</taxon>
        <taxon>Bacillati</taxon>
        <taxon>Actinomycetota</taxon>
        <taxon>Actinomycetes</taxon>
        <taxon>Kitasatosporales</taxon>
        <taxon>Streptomycetaceae</taxon>
        <taxon>Streptomyces</taxon>
    </lineage>
</organism>
<evidence type="ECO:0000313" key="3">
    <source>
        <dbReference type="EMBL" id="MFC7219803.1"/>
    </source>
</evidence>
<proteinExistence type="predicted"/>
<dbReference type="InterPro" id="IPR035985">
    <property type="entry name" value="Ubiquitin-activating_enz"/>
</dbReference>
<evidence type="ECO:0000313" key="4">
    <source>
        <dbReference type="Proteomes" id="UP001596413"/>
    </source>
</evidence>
<protein>
    <submittedName>
        <fullName evidence="3">ThiF family adenylyltransferase</fullName>
    </submittedName>
</protein>
<dbReference type="Gene3D" id="3.40.50.720">
    <property type="entry name" value="NAD(P)-binding Rossmann-like Domain"/>
    <property type="match status" value="1"/>
</dbReference>
<reference evidence="4" key="1">
    <citation type="journal article" date="2019" name="Int. J. Syst. Evol. Microbiol.">
        <title>The Global Catalogue of Microorganisms (GCM) 10K type strain sequencing project: providing services to taxonomists for standard genome sequencing and annotation.</title>
        <authorList>
            <consortium name="The Broad Institute Genomics Platform"/>
            <consortium name="The Broad Institute Genome Sequencing Center for Infectious Disease"/>
            <person name="Wu L."/>
            <person name="Ma J."/>
        </authorList>
    </citation>
    <scope>NUCLEOTIDE SEQUENCE [LARGE SCALE GENOMIC DNA]</scope>
    <source>
        <strain evidence="4">CGMCC 1.13681</strain>
    </source>
</reference>
<dbReference type="SUPFAM" id="SSF69572">
    <property type="entry name" value="Activating enzymes of the ubiquitin-like proteins"/>
    <property type="match status" value="1"/>
</dbReference>
<dbReference type="EMBL" id="JBHSZO010000025">
    <property type="protein sequence ID" value="MFC7219803.1"/>
    <property type="molecule type" value="Genomic_DNA"/>
</dbReference>
<feature type="region of interest" description="Disordered" evidence="1">
    <location>
        <begin position="165"/>
        <end position="206"/>
    </location>
</feature>
<keyword evidence="4" id="KW-1185">Reference proteome</keyword>
<dbReference type="Pfam" id="PF00899">
    <property type="entry name" value="ThiF"/>
    <property type="match status" value="1"/>
</dbReference>
<name>A0ABW2GGC6_9ACTN</name>
<sequence length="388" mass="38716">MLRPALRRAWRSGQTVQFGVTRATAVTFGPLDPDTGILLDRLTGARGLSLVRQEAAALGLREGAADQLLSALAGAGLLMDATGGGPGAARLRERAGALDRLRPDLASLSVLHPDACGGLERLAARRALQVQVRGAGRVGAAVAALLSAAGVGRVEVRDGGCVEPWDVGPGGHAPQQVGERREVSARRAVRAAAPEPPGAGRPAGERATAAAGPALVVLAPRDGFAAYAPDPDAAAELMAAGVPHLYAGVLEATGVVGPLVLPGGTACAGCLAAARAAEEPEWPRLLAQWRSGGRRQGVQSCDVALAALVAGLTASHVLTYLDGGLPPVTGARLELALPGLDPEVGRLEPFPGCGCGAVGTALPARVPAAVSTTAGSVGAGQEAGGARV</sequence>
<gene>
    <name evidence="3" type="ORF">ACFQLX_16780</name>
</gene>
<dbReference type="Proteomes" id="UP001596413">
    <property type="component" value="Unassembled WGS sequence"/>
</dbReference>
<keyword evidence="3" id="KW-0548">Nucleotidyltransferase</keyword>
<feature type="domain" description="THIF-type NAD/FAD binding fold" evidence="2">
    <location>
        <begin position="126"/>
        <end position="340"/>
    </location>
</feature>
<keyword evidence="3" id="KW-0808">Transferase</keyword>
<accession>A0ABW2GGC6</accession>